<evidence type="ECO:0000256" key="1">
    <source>
        <dbReference type="ARBA" id="ARBA00023125"/>
    </source>
</evidence>
<gene>
    <name evidence="4" type="ORF">ACPOL_2217</name>
</gene>
<proteinExistence type="predicted"/>
<dbReference type="AlphaFoldDB" id="A0A2Z5FXF8"/>
<evidence type="ECO:0000313" key="4">
    <source>
        <dbReference type="EMBL" id="AXC11541.1"/>
    </source>
</evidence>
<sequence length="338" mass="38851">MRVFRFREFEFYEQTLELQRSGAPVHLQQQPARVLAFLLNHRGSLVTREQIRLAIWGEDTFVDFEQGLNFCIRQIRLAMNDQAEHPRHIETLPRLGNRCISPIDEIGEPALAKKRIRIAVVPFEDLSGEIASYFAAGLTEDMVSALSRIQPASLRISAIPRLNADDASSDYFERLQRQLNLDYLLRGSVRRSGDRLRICAQLYDLRDKSILWSETYDRKTGDLLAMQEEVTQRVSQSLTLELFPGATFGSRRYSRSSAPYDAYLKGRFFWHKMTTEAIRTSMAYFQEALSITRSFAPAHAGLADCYAQMGSVRVGQMRRGGKPARLRMPPVRLPRQLW</sequence>
<evidence type="ECO:0000313" key="5">
    <source>
        <dbReference type="Proteomes" id="UP000253606"/>
    </source>
</evidence>
<dbReference type="SUPFAM" id="SSF46894">
    <property type="entry name" value="C-terminal effector domain of the bipartite response regulators"/>
    <property type="match status" value="1"/>
</dbReference>
<dbReference type="GO" id="GO:0006355">
    <property type="term" value="P:regulation of DNA-templated transcription"/>
    <property type="evidence" value="ECO:0007669"/>
    <property type="project" value="InterPro"/>
</dbReference>
<dbReference type="InterPro" id="IPR036388">
    <property type="entry name" value="WH-like_DNA-bd_sf"/>
</dbReference>
<feature type="domain" description="OmpR/PhoB-type" evidence="3">
    <location>
        <begin position="1"/>
        <end position="101"/>
    </location>
</feature>
<dbReference type="Proteomes" id="UP000253606">
    <property type="component" value="Chromosome"/>
</dbReference>
<dbReference type="RefSeq" id="WP_114206980.1">
    <property type="nucleotide sequence ID" value="NZ_CP030840.1"/>
</dbReference>
<evidence type="ECO:0000259" key="3">
    <source>
        <dbReference type="PROSITE" id="PS51755"/>
    </source>
</evidence>
<dbReference type="Gene3D" id="3.40.50.10070">
    <property type="entry name" value="TolB, N-terminal domain"/>
    <property type="match status" value="1"/>
</dbReference>
<dbReference type="EMBL" id="CP030840">
    <property type="protein sequence ID" value="AXC11541.1"/>
    <property type="molecule type" value="Genomic_DNA"/>
</dbReference>
<dbReference type="PROSITE" id="PS51755">
    <property type="entry name" value="OMPR_PHOB"/>
    <property type="match status" value="1"/>
</dbReference>
<feature type="DNA-binding region" description="OmpR/PhoB-type" evidence="2">
    <location>
        <begin position="1"/>
        <end position="101"/>
    </location>
</feature>
<dbReference type="Pfam" id="PF00486">
    <property type="entry name" value="Trans_reg_C"/>
    <property type="match status" value="1"/>
</dbReference>
<keyword evidence="1 2" id="KW-0238">DNA-binding</keyword>
<name>A0A2Z5FXF8_9BACT</name>
<reference evidence="4 5" key="1">
    <citation type="journal article" date="2018" name="Front. Microbiol.">
        <title>Hydrolytic Capabilities as a Key to Environmental Success: Chitinolytic and Cellulolytic Acidobacteria From Acidic Sub-arctic Soils and Boreal Peatlands.</title>
        <authorList>
            <person name="Belova S.E."/>
            <person name="Ravin N.V."/>
            <person name="Pankratov T.A."/>
            <person name="Rakitin A.L."/>
            <person name="Ivanova A.A."/>
            <person name="Beletsky A.V."/>
            <person name="Mardanov A.V."/>
            <person name="Sinninghe Damste J.S."/>
            <person name="Dedysh S.N."/>
        </authorList>
    </citation>
    <scope>NUCLEOTIDE SEQUENCE [LARGE SCALE GENOMIC DNA]</scope>
    <source>
        <strain evidence="4 5">SBC82</strain>
    </source>
</reference>
<dbReference type="SMART" id="SM00862">
    <property type="entry name" value="Trans_reg_C"/>
    <property type="match status" value="1"/>
</dbReference>
<protein>
    <submittedName>
        <fullName evidence="4">Adenylate cyclase</fullName>
    </submittedName>
</protein>
<dbReference type="KEGG" id="abas:ACPOL_2217"/>
<accession>A0A2Z5FXF8</accession>
<dbReference type="OrthoDB" id="105971at2"/>
<dbReference type="SUPFAM" id="SSF52964">
    <property type="entry name" value="TolB, N-terminal domain"/>
    <property type="match status" value="1"/>
</dbReference>
<dbReference type="GO" id="GO:0003677">
    <property type="term" value="F:DNA binding"/>
    <property type="evidence" value="ECO:0007669"/>
    <property type="project" value="UniProtKB-UniRule"/>
</dbReference>
<dbReference type="CDD" id="cd00383">
    <property type="entry name" value="trans_reg_C"/>
    <property type="match status" value="1"/>
</dbReference>
<keyword evidence="5" id="KW-1185">Reference proteome</keyword>
<dbReference type="Gene3D" id="1.10.10.10">
    <property type="entry name" value="Winged helix-like DNA-binding domain superfamily/Winged helix DNA-binding domain"/>
    <property type="match status" value="1"/>
</dbReference>
<dbReference type="InterPro" id="IPR016032">
    <property type="entry name" value="Sig_transdc_resp-reg_C-effctor"/>
</dbReference>
<dbReference type="GO" id="GO:0000160">
    <property type="term" value="P:phosphorelay signal transduction system"/>
    <property type="evidence" value="ECO:0007669"/>
    <property type="project" value="InterPro"/>
</dbReference>
<dbReference type="InterPro" id="IPR001867">
    <property type="entry name" value="OmpR/PhoB-type_DNA-bd"/>
</dbReference>
<evidence type="ECO:0000256" key="2">
    <source>
        <dbReference type="PROSITE-ProRule" id="PRU01091"/>
    </source>
</evidence>
<organism evidence="4 5">
    <name type="scientific">Acidisarcina polymorpha</name>
    <dbReference type="NCBI Taxonomy" id="2211140"/>
    <lineage>
        <taxon>Bacteria</taxon>
        <taxon>Pseudomonadati</taxon>
        <taxon>Acidobacteriota</taxon>
        <taxon>Terriglobia</taxon>
        <taxon>Terriglobales</taxon>
        <taxon>Acidobacteriaceae</taxon>
        <taxon>Acidisarcina</taxon>
    </lineage>
</organism>